<sequence length="157" mass="17192">MKKNSKIRGFMVVEVLVAVSIITVSILAAMAVAQRSVHVSRQAFHSAQSAFLLEEGAEVLRVMRDNSWANISSLDSGTDYYLNFSGNTWTLSETSSMVGIFTRTINISSVNRDSNQDISSSGTDDPQAKLVTVIVSWPEGGATVNKTLQFYIFDIFS</sequence>
<keyword evidence="1" id="KW-0812">Transmembrane</keyword>
<gene>
    <name evidence="2" type="ORF">A2738_03580</name>
</gene>
<organism evidence="2 3">
    <name type="scientific">Candidatus Nomurabacteria bacterium RIFCSPHIGHO2_01_FULL_42_15</name>
    <dbReference type="NCBI Taxonomy" id="1801742"/>
    <lineage>
        <taxon>Bacteria</taxon>
        <taxon>Candidatus Nomuraibacteriota</taxon>
    </lineage>
</organism>
<accession>A0A1F6VE18</accession>
<keyword evidence="1" id="KW-0472">Membrane</keyword>
<evidence type="ECO:0000256" key="1">
    <source>
        <dbReference type="SAM" id="Phobius"/>
    </source>
</evidence>
<comment type="caution">
    <text evidence="2">The sequence shown here is derived from an EMBL/GenBank/DDBJ whole genome shotgun (WGS) entry which is preliminary data.</text>
</comment>
<feature type="transmembrane region" description="Helical" evidence="1">
    <location>
        <begin position="12"/>
        <end position="33"/>
    </location>
</feature>
<evidence type="ECO:0008006" key="4">
    <source>
        <dbReference type="Google" id="ProtNLM"/>
    </source>
</evidence>
<dbReference type="AlphaFoldDB" id="A0A1F6VE18"/>
<evidence type="ECO:0000313" key="3">
    <source>
        <dbReference type="Proteomes" id="UP000178235"/>
    </source>
</evidence>
<proteinExistence type="predicted"/>
<dbReference type="Proteomes" id="UP000178235">
    <property type="component" value="Unassembled WGS sequence"/>
</dbReference>
<evidence type="ECO:0000313" key="2">
    <source>
        <dbReference type="EMBL" id="OGI67901.1"/>
    </source>
</evidence>
<dbReference type="EMBL" id="MFTS01000007">
    <property type="protein sequence ID" value="OGI67901.1"/>
    <property type="molecule type" value="Genomic_DNA"/>
</dbReference>
<reference evidence="2 3" key="1">
    <citation type="journal article" date="2016" name="Nat. Commun.">
        <title>Thousands of microbial genomes shed light on interconnected biogeochemical processes in an aquifer system.</title>
        <authorList>
            <person name="Anantharaman K."/>
            <person name="Brown C.T."/>
            <person name="Hug L.A."/>
            <person name="Sharon I."/>
            <person name="Castelle C.J."/>
            <person name="Probst A.J."/>
            <person name="Thomas B.C."/>
            <person name="Singh A."/>
            <person name="Wilkins M.J."/>
            <person name="Karaoz U."/>
            <person name="Brodie E.L."/>
            <person name="Williams K.H."/>
            <person name="Hubbard S.S."/>
            <person name="Banfield J.F."/>
        </authorList>
    </citation>
    <scope>NUCLEOTIDE SEQUENCE [LARGE SCALE GENOMIC DNA]</scope>
</reference>
<protein>
    <recommendedName>
        <fullName evidence="4">Type II secretion system protein GspI C-terminal domain-containing protein</fullName>
    </recommendedName>
</protein>
<name>A0A1F6VE18_9BACT</name>
<keyword evidence="1" id="KW-1133">Transmembrane helix</keyword>